<organism evidence="1 2">
    <name type="scientific">Vermiconidia calcicola</name>
    <dbReference type="NCBI Taxonomy" id="1690605"/>
    <lineage>
        <taxon>Eukaryota</taxon>
        <taxon>Fungi</taxon>
        <taxon>Dikarya</taxon>
        <taxon>Ascomycota</taxon>
        <taxon>Pezizomycotina</taxon>
        <taxon>Dothideomycetes</taxon>
        <taxon>Dothideomycetidae</taxon>
        <taxon>Mycosphaerellales</taxon>
        <taxon>Extremaceae</taxon>
        <taxon>Vermiconidia</taxon>
    </lineage>
</organism>
<reference evidence="1" key="1">
    <citation type="submission" date="2023-07" db="EMBL/GenBank/DDBJ databases">
        <title>Black Yeasts Isolated from many extreme environments.</title>
        <authorList>
            <person name="Coleine C."/>
            <person name="Stajich J.E."/>
            <person name="Selbmann L."/>
        </authorList>
    </citation>
    <scope>NUCLEOTIDE SEQUENCE</scope>
    <source>
        <strain evidence="1">CCFEE 5714</strain>
    </source>
</reference>
<sequence>MEKVSEKRSDSLASPVTGSSTAWSDDSRDPENGPNPIKKLSFFERRWQKTIFSRVQRDCGSDASEETYGTIIRRLDGCPKGYHQIATFQSSDPNFLLYRGFGYLHCRLLSALQYDIECLETELDKLDEWEKSKGNPEGRLTCKEHDDSYASKDRFPKVFQLRFKRTRPELLAELKTKLLEYDEVLLKTREVSTLQRPSNKDYRSVKSWFMNHEPVVQGEWKYIRREEDIITLRTGRECAGFDGYVEYLLTYLDACLEKCHCHVIRNVFMTKSLREKTKDPNLKYYAPARVDTLVGIIITTIIFILLVLPVVALYEISSVGERASAFEAIGILIIFTLVFGMAMSILTKAKRHELFAACAAYCAVLVVFIGDFTTQTVVIAQ</sequence>
<dbReference type="Proteomes" id="UP001281147">
    <property type="component" value="Unassembled WGS sequence"/>
</dbReference>
<name>A0ACC3MPA5_9PEZI</name>
<keyword evidence="2" id="KW-1185">Reference proteome</keyword>
<gene>
    <name evidence="1" type="ORF">LTR37_015961</name>
</gene>
<dbReference type="EMBL" id="JAUTXU010000185">
    <property type="protein sequence ID" value="KAK3700457.1"/>
    <property type="molecule type" value="Genomic_DNA"/>
</dbReference>
<protein>
    <submittedName>
        <fullName evidence="1">Uncharacterized protein</fullName>
    </submittedName>
</protein>
<comment type="caution">
    <text evidence="1">The sequence shown here is derived from an EMBL/GenBank/DDBJ whole genome shotgun (WGS) entry which is preliminary data.</text>
</comment>
<evidence type="ECO:0000313" key="1">
    <source>
        <dbReference type="EMBL" id="KAK3700457.1"/>
    </source>
</evidence>
<accession>A0ACC3MPA5</accession>
<evidence type="ECO:0000313" key="2">
    <source>
        <dbReference type="Proteomes" id="UP001281147"/>
    </source>
</evidence>
<proteinExistence type="predicted"/>